<name>A0A5P8WGJ3_9NOSO</name>
<dbReference type="KEGG" id="nsh:GXM_08780"/>
<feature type="domain" description="Orc1-like AAA ATPase" evidence="3">
    <location>
        <begin position="374"/>
        <end position="483"/>
    </location>
</feature>
<protein>
    <submittedName>
        <fullName evidence="4">CHAT domain-containing protein</fullName>
    </submittedName>
</protein>
<dbReference type="InterPro" id="IPR041664">
    <property type="entry name" value="AAA_16"/>
</dbReference>
<proteinExistence type="predicted"/>
<dbReference type="SUPFAM" id="SSF140869">
    <property type="entry name" value="GUN4-like"/>
    <property type="match status" value="1"/>
</dbReference>
<dbReference type="Gene3D" id="1.25.40.620">
    <property type="match status" value="1"/>
</dbReference>
<dbReference type="Proteomes" id="UP000326678">
    <property type="component" value="Chromosome Gxm2"/>
</dbReference>
<dbReference type="PANTHER" id="PTHR34800">
    <property type="entry name" value="TETRAPYRROLE-BINDING PROTEIN, CHLOROPLASTIC"/>
    <property type="match status" value="1"/>
</dbReference>
<organism evidence="4 5">
    <name type="scientific">Nostoc sphaeroides CCNUC1</name>
    <dbReference type="NCBI Taxonomy" id="2653204"/>
    <lineage>
        <taxon>Bacteria</taxon>
        <taxon>Bacillati</taxon>
        <taxon>Cyanobacteriota</taxon>
        <taxon>Cyanophyceae</taxon>
        <taxon>Nostocales</taxon>
        <taxon>Nostocaceae</taxon>
        <taxon>Nostoc</taxon>
    </lineage>
</organism>
<dbReference type="CDD" id="cd16383">
    <property type="entry name" value="GUN4"/>
    <property type="match status" value="1"/>
</dbReference>
<dbReference type="EMBL" id="CP045227">
    <property type="protein sequence ID" value="QFS51286.1"/>
    <property type="molecule type" value="Genomic_DNA"/>
</dbReference>
<dbReference type="Gene3D" id="1.10.10.1770">
    <property type="entry name" value="Gun4-like"/>
    <property type="match status" value="1"/>
</dbReference>
<accession>A0A5P8WGJ3</accession>
<dbReference type="Pfam" id="PF12770">
    <property type="entry name" value="CHAT"/>
    <property type="match status" value="1"/>
</dbReference>
<evidence type="ECO:0000313" key="4">
    <source>
        <dbReference type="EMBL" id="QFS51286.1"/>
    </source>
</evidence>
<dbReference type="InterPro" id="IPR024983">
    <property type="entry name" value="CHAT_dom"/>
</dbReference>
<dbReference type="InterPro" id="IPR037215">
    <property type="entry name" value="GUN4-like_sf"/>
</dbReference>
<dbReference type="Pfam" id="PF05419">
    <property type="entry name" value="GUN4"/>
    <property type="match status" value="1"/>
</dbReference>
<dbReference type="Pfam" id="PF13191">
    <property type="entry name" value="AAA_16"/>
    <property type="match status" value="1"/>
</dbReference>
<dbReference type="GO" id="GO:0030288">
    <property type="term" value="C:outer membrane-bounded periplasmic space"/>
    <property type="evidence" value="ECO:0007669"/>
    <property type="project" value="TreeGrafter"/>
</dbReference>
<dbReference type="InterPro" id="IPR027417">
    <property type="entry name" value="P-loop_NTPase"/>
</dbReference>
<dbReference type="Gene3D" id="3.40.50.300">
    <property type="entry name" value="P-loop containing nucleotide triphosphate hydrolases"/>
    <property type="match status" value="1"/>
</dbReference>
<dbReference type="PANTHER" id="PTHR34800:SF1">
    <property type="entry name" value="TETRAPYRROLE-BINDING PROTEIN, CHLOROPLASTIC"/>
    <property type="match status" value="1"/>
</dbReference>
<dbReference type="SUPFAM" id="SSF52540">
    <property type="entry name" value="P-loop containing nucleoside triphosphate hydrolases"/>
    <property type="match status" value="1"/>
</dbReference>
<feature type="domain" description="GUN4-like" evidence="1">
    <location>
        <begin position="783"/>
        <end position="882"/>
    </location>
</feature>
<dbReference type="InterPro" id="IPR008629">
    <property type="entry name" value="GUN4-like"/>
</dbReference>
<evidence type="ECO:0000259" key="2">
    <source>
        <dbReference type="Pfam" id="PF12770"/>
    </source>
</evidence>
<evidence type="ECO:0000259" key="3">
    <source>
        <dbReference type="Pfam" id="PF13191"/>
    </source>
</evidence>
<evidence type="ECO:0000259" key="1">
    <source>
        <dbReference type="Pfam" id="PF05419"/>
    </source>
</evidence>
<dbReference type="GO" id="GO:0046906">
    <property type="term" value="F:tetrapyrrole binding"/>
    <property type="evidence" value="ECO:0007669"/>
    <property type="project" value="TreeGrafter"/>
</dbReference>
<evidence type="ECO:0000313" key="5">
    <source>
        <dbReference type="Proteomes" id="UP000326678"/>
    </source>
</evidence>
<gene>
    <name evidence="4" type="ORF">GXM_08780</name>
</gene>
<dbReference type="AlphaFoldDB" id="A0A5P8WGJ3"/>
<dbReference type="RefSeq" id="WP_152591897.1">
    <property type="nucleotide sequence ID" value="NZ_CP045227.1"/>
</dbReference>
<reference evidence="4 5" key="1">
    <citation type="submission" date="2019-10" db="EMBL/GenBank/DDBJ databases">
        <title>Genomic and transcriptomic insights into the perfect genentic adaptation of a filamentous nitrogen-fixing cyanobacterium to rice fields.</title>
        <authorList>
            <person name="Chen Z."/>
        </authorList>
    </citation>
    <scope>NUCLEOTIDE SEQUENCE [LARGE SCALE GENOMIC DNA]</scope>
    <source>
        <strain evidence="4">CCNUC1</strain>
    </source>
</reference>
<sequence length="966" mass="110797">MKILHIDLKPLGSKYAEFRFFWDNPNNYQSRQLPLTEIAELIEKAETDYYTELPEDYAKTGQTLYNWLDGSDRIFQQALDQYEDSEIVLAIATTESLAHLPWEVLHNGDEFLVEHIPAIVPVRWRNNNSTQLNWDEQKKDRALNVLFMATSPFGIEPVLEFEAEEGHILDATKRIPLSLTVEESGSLDELNILVKQKGEGDFDVFHLTGHATKKNQKPCFITETELGEAKYSSAEDIASKLQPRLPKIIFLSGCRTGYSNKNTVPTMAETLLKKGATAVLSWGDKVRDSDAIKASETLYKSLTTGDTLAQAVAQTYQKLIEIKARDWHLLRLYVAKKLPGALVTPGLKVVSRPSVTPEFLDSEGKVRVATRENFIGRRRQLQNCLRSLKTSSQEIGVLIHGMGGLGKSTIASRLCDRLFEHTKIVWWRQIDESSLVQNLAEHLENKEQRTQLGEGREELKFRLKTAFSKLKPLVLVFDDFEWNLEPRDGRYILNPKVSEVLSALVWAIKNQENISYHRIIITCRYDFEFESDLLRYFYKQPLEGLRKADLQKKLKQLDNFNSDRTDKKLIERALKLADGNPRLLEWLNLDVLSKENVDSELSKFEASSDDWKSKIIWITDDAPKLKIDSSTEKIVSRCLVFEIPVPMTALEAVCKREQLNRAIQLGLIEVSPEPDESKRVYLVSRIIPHIIPTIHFPEAPGVYSLYQKAHEKLHELWGNKENKSKEKWQEIFRLKFANKENPERFRQGFYQMLAVQYNSQADKAFEGELRKCASELVKDGLCTQLENYLQQKQWKEADEETAWIFYQVMVRENYEDWGELLNKFPCETLREINQLWLQNSSDFKFGISIQAGIYQSLGGTDRYDREVWEKFTEQVGWNKSYNAILEGVVNETVQGSITGTMLESSVTPSSSSSLLVLIYTKFYTSAEFYTAKWPLGRDRSGAGGGLVPGVEGYMGVLFSRAETCKI</sequence>
<feature type="domain" description="CHAT" evidence="2">
    <location>
        <begin position="59"/>
        <end position="326"/>
    </location>
</feature>
<keyword evidence="5" id="KW-1185">Reference proteome</keyword>